<keyword evidence="9" id="KW-1185">Reference proteome</keyword>
<comment type="cofactor">
    <cofactor evidence="1">
        <name>Ca(2+)</name>
        <dbReference type="ChEBI" id="CHEBI:29108"/>
    </cofactor>
</comment>
<evidence type="ECO:0000313" key="8">
    <source>
        <dbReference type="EMBL" id="MCW0483878.1"/>
    </source>
</evidence>
<gene>
    <name evidence="8" type="ORF">N2K84_14135</name>
</gene>
<comment type="caution">
    <text evidence="8">The sequence shown here is derived from an EMBL/GenBank/DDBJ whole genome shotgun (WGS) entry which is preliminary data.</text>
</comment>
<comment type="subunit">
    <text evidence="2">Monomer.</text>
</comment>
<dbReference type="GO" id="GO:0005975">
    <property type="term" value="P:carbohydrate metabolic process"/>
    <property type="evidence" value="ECO:0007669"/>
    <property type="project" value="InterPro"/>
</dbReference>
<dbReference type="FunFam" id="1.20.1610.10:FF:000001">
    <property type="entry name" value="Putative alpha-1,2-mannosidase"/>
    <property type="match status" value="1"/>
</dbReference>
<dbReference type="NCBIfam" id="TIGR01180">
    <property type="entry name" value="aman2_put"/>
    <property type="match status" value="1"/>
</dbReference>
<keyword evidence="3" id="KW-0106">Calcium</keyword>
<dbReference type="Gene3D" id="2.70.98.10">
    <property type="match status" value="1"/>
</dbReference>
<evidence type="ECO:0000256" key="4">
    <source>
        <dbReference type="SAM" id="MobiDB-lite"/>
    </source>
</evidence>
<dbReference type="Gene3D" id="1.20.1610.10">
    <property type="entry name" value="alpha-1,2-mannosidases domains"/>
    <property type="match status" value="1"/>
</dbReference>
<dbReference type="Pfam" id="PF17678">
    <property type="entry name" value="Glyco_hydro_92N"/>
    <property type="match status" value="1"/>
</dbReference>
<dbReference type="GO" id="GO:0000224">
    <property type="term" value="F:peptide-N4-(N-acetyl-beta-glucosaminyl)asparagine amidase activity"/>
    <property type="evidence" value="ECO:0007669"/>
    <property type="project" value="TreeGrafter"/>
</dbReference>
<dbReference type="InterPro" id="IPR041371">
    <property type="entry name" value="GH92_N"/>
</dbReference>
<protein>
    <submittedName>
        <fullName evidence="8">GH92 family glycosyl hydrolase</fullName>
        <ecNumber evidence="8">3.2.1.-</ecNumber>
    </submittedName>
</protein>
<feature type="region of interest" description="Disordered" evidence="4">
    <location>
        <begin position="737"/>
        <end position="761"/>
    </location>
</feature>
<dbReference type="InterPro" id="IPR050883">
    <property type="entry name" value="PNGase"/>
</dbReference>
<dbReference type="Pfam" id="PF07971">
    <property type="entry name" value="Glyco_hydro_92"/>
    <property type="match status" value="1"/>
</dbReference>
<dbReference type="InterPro" id="IPR014718">
    <property type="entry name" value="GH-type_carb-bd"/>
</dbReference>
<evidence type="ECO:0000256" key="2">
    <source>
        <dbReference type="ARBA" id="ARBA00011245"/>
    </source>
</evidence>
<feature type="signal peptide" evidence="5">
    <location>
        <begin position="1"/>
        <end position="20"/>
    </location>
</feature>
<dbReference type="InterPro" id="IPR005887">
    <property type="entry name" value="GH92_a_mannosidase_put"/>
</dbReference>
<evidence type="ECO:0000313" key="9">
    <source>
        <dbReference type="Proteomes" id="UP001163821"/>
    </source>
</evidence>
<feature type="domain" description="Glycosyl hydrolase family 92 N-terminal" evidence="7">
    <location>
        <begin position="29"/>
        <end position="254"/>
    </location>
</feature>
<name>A0AA41YCE5_9BACT</name>
<dbReference type="FunFam" id="3.30.2080.10:FF:000001">
    <property type="entry name" value="Alpha-1,2-mannosidase subfamily"/>
    <property type="match status" value="1"/>
</dbReference>
<keyword evidence="5" id="KW-0732">Signal</keyword>
<evidence type="ECO:0000256" key="1">
    <source>
        <dbReference type="ARBA" id="ARBA00001913"/>
    </source>
</evidence>
<dbReference type="GO" id="GO:0006516">
    <property type="term" value="P:glycoprotein catabolic process"/>
    <property type="evidence" value="ECO:0007669"/>
    <property type="project" value="TreeGrafter"/>
</dbReference>
<organism evidence="8 9">
    <name type="scientific">Gaoshiqia sediminis</name>
    <dbReference type="NCBI Taxonomy" id="2986998"/>
    <lineage>
        <taxon>Bacteria</taxon>
        <taxon>Pseudomonadati</taxon>
        <taxon>Bacteroidota</taxon>
        <taxon>Bacteroidia</taxon>
        <taxon>Marinilabiliales</taxon>
        <taxon>Prolixibacteraceae</taxon>
        <taxon>Gaoshiqia</taxon>
    </lineage>
</organism>
<proteinExistence type="predicted"/>
<dbReference type="EC" id="3.2.1.-" evidence="8"/>
<dbReference type="Gene3D" id="1.20.1050.60">
    <property type="entry name" value="alpha-1,2-mannosidase"/>
    <property type="match status" value="1"/>
</dbReference>
<evidence type="ECO:0000259" key="7">
    <source>
        <dbReference type="Pfam" id="PF17678"/>
    </source>
</evidence>
<accession>A0AA41YCE5</accession>
<keyword evidence="8" id="KW-0326">Glycosidase</keyword>
<dbReference type="GO" id="GO:0005829">
    <property type="term" value="C:cytosol"/>
    <property type="evidence" value="ECO:0007669"/>
    <property type="project" value="TreeGrafter"/>
</dbReference>
<dbReference type="GO" id="GO:0030246">
    <property type="term" value="F:carbohydrate binding"/>
    <property type="evidence" value="ECO:0007669"/>
    <property type="project" value="InterPro"/>
</dbReference>
<dbReference type="Gene3D" id="3.30.2080.10">
    <property type="entry name" value="GH92 mannosidase domain"/>
    <property type="match status" value="1"/>
</dbReference>
<dbReference type="InterPro" id="IPR008928">
    <property type="entry name" value="6-hairpin_glycosidase_sf"/>
</dbReference>
<evidence type="ECO:0000256" key="3">
    <source>
        <dbReference type="ARBA" id="ARBA00022837"/>
    </source>
</evidence>
<dbReference type="InterPro" id="IPR012939">
    <property type="entry name" value="Glyco_hydro_92"/>
</dbReference>
<keyword evidence="8" id="KW-0378">Hydrolase</keyword>
<dbReference type="FunFam" id="1.20.1050.60:FF:000001">
    <property type="entry name" value="Putative alpha-1,2-mannosidase"/>
    <property type="match status" value="1"/>
</dbReference>
<dbReference type="SUPFAM" id="SSF48208">
    <property type="entry name" value="Six-hairpin glycosidases"/>
    <property type="match status" value="1"/>
</dbReference>
<reference evidence="8" key="1">
    <citation type="submission" date="2022-10" db="EMBL/GenBank/DDBJ databases">
        <title>Gaoshiqiia sediminis gen. nov., sp. nov., isolated from coastal sediment.</title>
        <authorList>
            <person name="Yu W.X."/>
            <person name="Mu D.S."/>
            <person name="Du J.Z."/>
            <person name="Liang Y.Q."/>
        </authorList>
    </citation>
    <scope>NUCLEOTIDE SEQUENCE</scope>
    <source>
        <strain evidence="8">A06</strain>
    </source>
</reference>
<dbReference type="GO" id="GO:0016798">
    <property type="term" value="F:hydrolase activity, acting on glycosyl bonds"/>
    <property type="evidence" value="ECO:0007669"/>
    <property type="project" value="UniProtKB-KW"/>
</dbReference>
<sequence>MKKIFVIAFIALMMTGVSRAKAPTDLVKYVNTLQGTNSSFELTRGNTYPTTALPFAMHTWAAQTGRNGDGWKYQFQKDSIRGFQQAHQCSSWTNDYCVFSLMPVTGNLEVDQFGRAAKFSHKNEIAKPNYYKVALDNKITTEISPVERGAHLRFSFQKGKSSYVVLDGYTGFSSVKIIPEENKIVGYVHNGRGLTENFKNYFVIQFDKPVRSYGIWENRKNEKWAGEKEKEGRGTGAWLKFDDGVIVQAKVASSYISPEQAELNLKSELGSYKTLEDTKQAAWKIWNDHLNRILVEGGTEEEMATFYSCYFRASLFSRKFYELDENGNPYYFSPYDGKVHQGYLYTDTGFWDTFRAQFPLNALMHPTMHGRYVAAMLDAYEQCGWLPSWSFPGEAGSMIGNHAISLFADAWAKGIRTFDPQKALDAYYHEATNKGPWGPANGRHGWKEYYTLGYVPYPKYGEATAKTLEYAYDDFCGFRLADMSGNQFYKDVFSRQMYNYKNLFDPTVGFMRGRDENGKWKADFDPYEWGGPYTEGNAWHYLWSVFQDPQGLIDLLGGKENFISKMDSVFTVPNTVHVGTYGRKIHEMTEMEMAEMGQYAHGNQPIQHMIYLYNYAGAPWKAQQKVREVMDKLYSGTENGYPGDEDQGQTSSWYVLSAMGFYSVCPGTDEYVLGSPVFEKTTITLENGKQFVIEAKNNNRQNVYIQSASLNGVAYSQNYIRYEDIVSGGILQLEMESQPNKGRGTKESDLPFSVSTANRRE</sequence>
<evidence type="ECO:0000256" key="5">
    <source>
        <dbReference type="SAM" id="SignalP"/>
    </source>
</evidence>
<dbReference type="AlphaFoldDB" id="A0AA41YCE5"/>
<evidence type="ECO:0000259" key="6">
    <source>
        <dbReference type="Pfam" id="PF07971"/>
    </source>
</evidence>
<dbReference type="Proteomes" id="UP001163821">
    <property type="component" value="Unassembled WGS sequence"/>
</dbReference>
<dbReference type="EMBL" id="JAPAAF010000024">
    <property type="protein sequence ID" value="MCW0483878.1"/>
    <property type="molecule type" value="Genomic_DNA"/>
</dbReference>
<dbReference type="RefSeq" id="WP_282592471.1">
    <property type="nucleotide sequence ID" value="NZ_JAPAAF010000024.1"/>
</dbReference>
<feature type="domain" description="Glycosyl hydrolase family 92" evidence="6">
    <location>
        <begin position="260"/>
        <end position="736"/>
    </location>
</feature>
<feature type="chain" id="PRO_5041393516" evidence="5">
    <location>
        <begin position="21"/>
        <end position="761"/>
    </location>
</feature>
<dbReference type="PANTHER" id="PTHR12143">
    <property type="entry name" value="PEPTIDE N-GLYCANASE PNGASE -RELATED"/>
    <property type="match status" value="1"/>
</dbReference>
<dbReference type="PANTHER" id="PTHR12143:SF43">
    <property type="entry name" value="PUTATIVE-RELATED"/>
    <property type="match status" value="1"/>
</dbReference>